<dbReference type="EMBL" id="CP049801">
    <property type="protein sequence ID" value="QIO05373.1"/>
    <property type="molecule type" value="Genomic_DNA"/>
</dbReference>
<organism evidence="2 3">
    <name type="scientific">Acinetobacter shaoyimingii</name>
    <dbReference type="NCBI Taxonomy" id="2715164"/>
    <lineage>
        <taxon>Bacteria</taxon>
        <taxon>Pseudomonadati</taxon>
        <taxon>Pseudomonadota</taxon>
        <taxon>Gammaproteobacteria</taxon>
        <taxon>Moraxellales</taxon>
        <taxon>Moraxellaceae</taxon>
        <taxon>Acinetobacter</taxon>
    </lineage>
</organism>
<proteinExistence type="predicted"/>
<accession>A0A6G8RUI2</accession>
<sequence length="171" mass="18821">MRRNLPLFLLIFSATLAHADLKNYLPDAKIKVENISTWNFGIGMTQKLAHLNAEWVNPYGIGYAKLGAFINDGHEAGGQIGYRYPAFLNGKDYNGFYVGAFGGQLKSKEVGTKTESQFGGGIDLSYVLLNKDRISTISVGLAAGQEVKQGDYVVYESKPELQFSYTLSFGF</sequence>
<dbReference type="KEGG" id="asha:G8E00_05095"/>
<evidence type="ECO:0000313" key="2">
    <source>
        <dbReference type="EMBL" id="QIO05373.1"/>
    </source>
</evidence>
<evidence type="ECO:0000256" key="1">
    <source>
        <dbReference type="SAM" id="SignalP"/>
    </source>
</evidence>
<reference evidence="2 3" key="1">
    <citation type="submission" date="2020-03" db="EMBL/GenBank/DDBJ databases">
        <authorList>
            <person name="Zhu W."/>
        </authorList>
    </citation>
    <scope>NUCLEOTIDE SEQUENCE [LARGE SCALE GENOMIC DNA]</scope>
    <source>
        <strain evidence="2 3">323-1</strain>
    </source>
</reference>
<keyword evidence="1" id="KW-0732">Signal</keyword>
<keyword evidence="3" id="KW-1185">Reference proteome</keyword>
<dbReference type="AlphaFoldDB" id="A0A6G8RUI2"/>
<name>A0A6G8RUI2_9GAMM</name>
<gene>
    <name evidence="2" type="ORF">G8E00_05095</name>
</gene>
<evidence type="ECO:0000313" key="3">
    <source>
        <dbReference type="Proteomes" id="UP000502297"/>
    </source>
</evidence>
<feature type="signal peptide" evidence="1">
    <location>
        <begin position="1"/>
        <end position="19"/>
    </location>
</feature>
<dbReference type="RefSeq" id="WP_166222392.1">
    <property type="nucleotide sequence ID" value="NZ_CP049801.1"/>
</dbReference>
<feature type="chain" id="PRO_5026052115" evidence="1">
    <location>
        <begin position="20"/>
        <end position="171"/>
    </location>
</feature>
<protein>
    <submittedName>
        <fullName evidence="2">Uncharacterized protein</fullName>
    </submittedName>
</protein>
<dbReference type="Proteomes" id="UP000502297">
    <property type="component" value="Chromosome"/>
</dbReference>